<dbReference type="AlphaFoldDB" id="A0A379A9Y3"/>
<organism evidence="2 3">
    <name type="scientific">Enterobacter agglomerans</name>
    <name type="common">Erwinia herbicola</name>
    <name type="synonym">Pantoea agglomerans</name>
    <dbReference type="NCBI Taxonomy" id="549"/>
    <lineage>
        <taxon>Bacteria</taxon>
        <taxon>Pseudomonadati</taxon>
        <taxon>Pseudomonadota</taxon>
        <taxon>Gammaproteobacteria</taxon>
        <taxon>Enterobacterales</taxon>
        <taxon>Erwiniaceae</taxon>
        <taxon>Pantoea</taxon>
        <taxon>Pantoea agglomerans group</taxon>
    </lineage>
</organism>
<gene>
    <name evidence="2" type="primary">malP_4</name>
    <name evidence="2" type="ORF">NCTC9381_00497</name>
</gene>
<protein>
    <submittedName>
        <fullName evidence="2">Maltodextrin phosphorylase</fullName>
        <ecNumber evidence="2">2.4.1.1</ecNumber>
    </submittedName>
</protein>
<reference evidence="2 3" key="1">
    <citation type="submission" date="2018-06" db="EMBL/GenBank/DDBJ databases">
        <authorList>
            <consortium name="Pathogen Informatics"/>
            <person name="Doyle S."/>
        </authorList>
    </citation>
    <scope>NUCLEOTIDE SEQUENCE [LARGE SCALE GENOMIC DNA]</scope>
    <source>
        <strain evidence="2 3">NCTC9381</strain>
    </source>
</reference>
<dbReference type="InterPro" id="IPR000811">
    <property type="entry name" value="Glyco_trans_35"/>
</dbReference>
<dbReference type="GO" id="GO:0005975">
    <property type="term" value="P:carbohydrate metabolic process"/>
    <property type="evidence" value="ECO:0007669"/>
    <property type="project" value="InterPro"/>
</dbReference>
<dbReference type="GO" id="GO:0008184">
    <property type="term" value="F:glycogen phosphorylase activity"/>
    <property type="evidence" value="ECO:0007669"/>
    <property type="project" value="InterPro"/>
</dbReference>
<sequence length="87" mass="9583">MWKSRWGGRVEKQENGGVRWLPDFTLRGEAWDLPVTGYRNGVTLPLRLWQAVSAHPFDLTAFNDGNFLAGGAAGHRGGKTDQSALSQ</sequence>
<evidence type="ECO:0000256" key="1">
    <source>
        <dbReference type="ARBA" id="ARBA00006047"/>
    </source>
</evidence>
<dbReference type="EMBL" id="UGSO01000001">
    <property type="protein sequence ID" value="SUB14647.1"/>
    <property type="molecule type" value="Genomic_DNA"/>
</dbReference>
<dbReference type="Pfam" id="PF00343">
    <property type="entry name" value="Phosphorylase"/>
    <property type="match status" value="1"/>
</dbReference>
<keyword evidence="2" id="KW-0808">Transferase</keyword>
<name>A0A379A9Y3_ENTAG</name>
<evidence type="ECO:0000313" key="2">
    <source>
        <dbReference type="EMBL" id="SUB14647.1"/>
    </source>
</evidence>
<keyword evidence="3" id="KW-1185">Reference proteome</keyword>
<dbReference type="Gene3D" id="3.40.50.2000">
    <property type="entry name" value="Glycogen Phosphorylase B"/>
    <property type="match status" value="1"/>
</dbReference>
<comment type="similarity">
    <text evidence="1">Belongs to the glycogen phosphorylase family.</text>
</comment>
<evidence type="ECO:0000313" key="3">
    <source>
        <dbReference type="Proteomes" id="UP000254640"/>
    </source>
</evidence>
<dbReference type="EC" id="2.4.1.1" evidence="2"/>
<proteinExistence type="inferred from homology"/>
<keyword evidence="2" id="KW-0328">Glycosyltransferase</keyword>
<dbReference type="Proteomes" id="UP000254640">
    <property type="component" value="Unassembled WGS sequence"/>
</dbReference>
<accession>A0A379A9Y3</accession>
<dbReference type="SUPFAM" id="SSF53756">
    <property type="entry name" value="UDP-Glycosyltransferase/glycogen phosphorylase"/>
    <property type="match status" value="1"/>
</dbReference>